<sequence>MKRLLTATLTAIPFMLIAACSSGEKDRQALLARIDSLQEKADAAYVPGTGEIMNSIVQPHHLKLWLAGTNNNWTLAAYELHLLSGGFKRVEKFHKGSPEATAVQMIYPELDSLNDAIKAQRKELFQKHFLLMTNTCNSCHQATNNPFVVIKVPEKELFSNQEF</sequence>
<protein>
    <recommendedName>
        <fullName evidence="4">Cytochrome C</fullName>
    </recommendedName>
</protein>
<evidence type="ECO:0000256" key="1">
    <source>
        <dbReference type="SAM" id="SignalP"/>
    </source>
</evidence>
<dbReference type="RefSeq" id="WP_247808766.1">
    <property type="nucleotide sequence ID" value="NZ_CP095855.1"/>
</dbReference>
<organism evidence="2 3">
    <name type="scientific">Chitinophaga filiformis</name>
    <name type="common">Myxococcus filiformis</name>
    <name type="synonym">Flexibacter filiformis</name>
    <dbReference type="NCBI Taxonomy" id="104663"/>
    <lineage>
        <taxon>Bacteria</taxon>
        <taxon>Pseudomonadati</taxon>
        <taxon>Bacteroidota</taxon>
        <taxon>Chitinophagia</taxon>
        <taxon>Chitinophagales</taxon>
        <taxon>Chitinophagaceae</taxon>
        <taxon>Chitinophaga</taxon>
    </lineage>
</organism>
<dbReference type="EMBL" id="CP095855">
    <property type="protein sequence ID" value="UPK66554.1"/>
    <property type="molecule type" value="Genomic_DNA"/>
</dbReference>
<proteinExistence type="predicted"/>
<evidence type="ECO:0000313" key="3">
    <source>
        <dbReference type="Proteomes" id="UP000830198"/>
    </source>
</evidence>
<reference evidence="2 3" key="1">
    <citation type="submission" date="2022-04" db="EMBL/GenBank/DDBJ databases">
        <title>The arsenic-methylating capacity of Chitinophaga filiformis YT5 during chitin decomposition.</title>
        <authorList>
            <person name="Chen G."/>
            <person name="Liang Y."/>
        </authorList>
    </citation>
    <scope>NUCLEOTIDE SEQUENCE [LARGE SCALE GENOMIC DNA]</scope>
    <source>
        <strain evidence="2 3">YT5</strain>
    </source>
</reference>
<keyword evidence="1" id="KW-0732">Signal</keyword>
<name>A0ABY4HU70_CHIFI</name>
<accession>A0ABY4HU70</accession>
<evidence type="ECO:0000313" key="2">
    <source>
        <dbReference type="EMBL" id="UPK66554.1"/>
    </source>
</evidence>
<feature type="chain" id="PRO_5047429413" description="Cytochrome C" evidence="1">
    <location>
        <begin position="19"/>
        <end position="163"/>
    </location>
</feature>
<keyword evidence="3" id="KW-1185">Reference proteome</keyword>
<gene>
    <name evidence="2" type="ORF">MYF79_16570</name>
</gene>
<dbReference type="PROSITE" id="PS51257">
    <property type="entry name" value="PROKAR_LIPOPROTEIN"/>
    <property type="match status" value="1"/>
</dbReference>
<dbReference type="Proteomes" id="UP000830198">
    <property type="component" value="Chromosome"/>
</dbReference>
<feature type="signal peptide" evidence="1">
    <location>
        <begin position="1"/>
        <end position="18"/>
    </location>
</feature>
<evidence type="ECO:0008006" key="4">
    <source>
        <dbReference type="Google" id="ProtNLM"/>
    </source>
</evidence>